<dbReference type="Pfam" id="PF08205">
    <property type="entry name" value="C2-set_2"/>
    <property type="match status" value="1"/>
</dbReference>
<dbReference type="PROSITE" id="PS50835">
    <property type="entry name" value="IG_LIKE"/>
    <property type="match status" value="4"/>
</dbReference>
<dbReference type="InterPro" id="IPR036179">
    <property type="entry name" value="Ig-like_dom_sf"/>
</dbReference>
<dbReference type="PANTHER" id="PTHR23278:SF28">
    <property type="entry name" value="SIDESTEP IV, ISOFORM C"/>
    <property type="match status" value="1"/>
</dbReference>
<proteinExistence type="predicted"/>
<evidence type="ECO:0000313" key="7">
    <source>
        <dbReference type="Proteomes" id="UP001219518"/>
    </source>
</evidence>
<name>A0AAE1LM89_9NEOP</name>
<dbReference type="InterPro" id="IPR013783">
    <property type="entry name" value="Ig-like_fold"/>
</dbReference>
<evidence type="ECO:0000313" key="6">
    <source>
        <dbReference type="EMBL" id="KAK3923212.1"/>
    </source>
</evidence>
<dbReference type="Proteomes" id="UP001219518">
    <property type="component" value="Unassembled WGS sequence"/>
</dbReference>
<comment type="caution">
    <text evidence="6">The sequence shown here is derived from an EMBL/GenBank/DDBJ whole genome shotgun (WGS) entry which is preliminary data.</text>
</comment>
<keyword evidence="3" id="KW-1015">Disulfide bond</keyword>
<gene>
    <name evidence="6" type="ORF">KUF71_000294</name>
</gene>
<feature type="domain" description="Fibronectin type-III" evidence="5">
    <location>
        <begin position="419"/>
        <end position="512"/>
    </location>
</feature>
<dbReference type="GO" id="GO:0016020">
    <property type="term" value="C:membrane"/>
    <property type="evidence" value="ECO:0007669"/>
    <property type="project" value="UniProtKB-SubCell"/>
</dbReference>
<protein>
    <submittedName>
        <fullName evidence="6">Neural cell adhesion molecule 2</fullName>
    </submittedName>
</protein>
<reference evidence="6" key="1">
    <citation type="submission" date="2021-07" db="EMBL/GenBank/DDBJ databases">
        <authorList>
            <person name="Catto M.A."/>
            <person name="Jacobson A."/>
            <person name="Kennedy G."/>
            <person name="Labadie P."/>
            <person name="Hunt B.G."/>
            <person name="Srinivasan R."/>
        </authorList>
    </citation>
    <scope>NUCLEOTIDE SEQUENCE</scope>
    <source>
        <strain evidence="6">PL_HMW_Pooled</strain>
        <tissue evidence="6">Head</tissue>
    </source>
</reference>
<dbReference type="SMART" id="SM00409">
    <property type="entry name" value="IG"/>
    <property type="match status" value="3"/>
</dbReference>
<dbReference type="PROSITE" id="PS50853">
    <property type="entry name" value="FN3"/>
    <property type="match status" value="1"/>
</dbReference>
<feature type="domain" description="Ig-like" evidence="4">
    <location>
        <begin position="21"/>
        <end position="116"/>
    </location>
</feature>
<evidence type="ECO:0000256" key="1">
    <source>
        <dbReference type="ARBA" id="ARBA00004167"/>
    </source>
</evidence>
<dbReference type="SUPFAM" id="SSF49265">
    <property type="entry name" value="Fibronectin type III"/>
    <property type="match status" value="1"/>
</dbReference>
<keyword evidence="7" id="KW-1185">Reference proteome</keyword>
<feature type="non-terminal residue" evidence="6">
    <location>
        <position position="1"/>
    </location>
</feature>
<dbReference type="CDD" id="cd00063">
    <property type="entry name" value="FN3"/>
    <property type="match status" value="1"/>
</dbReference>
<dbReference type="PANTHER" id="PTHR23278">
    <property type="entry name" value="SIDESTEP PROTEIN"/>
    <property type="match status" value="1"/>
</dbReference>
<dbReference type="AlphaFoldDB" id="A0AAE1LM89"/>
<dbReference type="Gene3D" id="2.60.40.10">
    <property type="entry name" value="Immunoglobulins"/>
    <property type="match status" value="5"/>
</dbReference>
<evidence type="ECO:0000256" key="3">
    <source>
        <dbReference type="ARBA" id="ARBA00023157"/>
    </source>
</evidence>
<evidence type="ECO:0000259" key="4">
    <source>
        <dbReference type="PROSITE" id="PS50835"/>
    </source>
</evidence>
<dbReference type="InterPro" id="IPR003599">
    <property type="entry name" value="Ig_sub"/>
</dbReference>
<dbReference type="InterPro" id="IPR036116">
    <property type="entry name" value="FN3_sf"/>
</dbReference>
<dbReference type="InterPro" id="IPR013162">
    <property type="entry name" value="CD80_C2-set"/>
</dbReference>
<dbReference type="CDD" id="cd00096">
    <property type="entry name" value="Ig"/>
    <property type="match status" value="1"/>
</dbReference>
<dbReference type="SMART" id="SM00408">
    <property type="entry name" value="IGc2"/>
    <property type="match status" value="4"/>
</dbReference>
<keyword evidence="2" id="KW-0472">Membrane</keyword>
<reference evidence="6" key="2">
    <citation type="journal article" date="2023" name="BMC Genomics">
        <title>Pest status, molecular evolution, and epigenetic factors derived from the genome assembly of Frankliniella fusca, a thysanopteran phytovirus vector.</title>
        <authorList>
            <person name="Catto M.A."/>
            <person name="Labadie P.E."/>
            <person name="Jacobson A.L."/>
            <person name="Kennedy G.G."/>
            <person name="Srinivasan R."/>
            <person name="Hunt B.G."/>
        </authorList>
    </citation>
    <scope>NUCLEOTIDE SEQUENCE</scope>
    <source>
        <strain evidence="6">PL_HMW_Pooled</strain>
    </source>
</reference>
<feature type="domain" description="Ig-like" evidence="4">
    <location>
        <begin position="123"/>
        <end position="217"/>
    </location>
</feature>
<evidence type="ECO:0000259" key="5">
    <source>
        <dbReference type="PROSITE" id="PS50853"/>
    </source>
</evidence>
<dbReference type="EMBL" id="JAHWGI010001142">
    <property type="protein sequence ID" value="KAK3923212.1"/>
    <property type="molecule type" value="Genomic_DNA"/>
</dbReference>
<evidence type="ECO:0000256" key="2">
    <source>
        <dbReference type="ARBA" id="ARBA00023136"/>
    </source>
</evidence>
<feature type="domain" description="Ig-like" evidence="4">
    <location>
        <begin position="221"/>
        <end position="314"/>
    </location>
</feature>
<sequence>MDIFPIAYWIRIPVAVLPEKPVIYDSKRRDRTKVLEPYNEGSPVNLVCEVTGGQPRPAVHWYLENTLIDDSYEGEGGVTVNHLTFPGPVARHHLNHRLVCKANNTAKAPVQSKAVVLDINLRPLEVRIMNKERALSAERRYEVECRSAGSRPEPVITWWKGSRQMKKLAKNFSADGNHSVSVLGFVPSIDDDGKYLTCRSENPSIPDSALEDRWRLDVQYPPVVTLRMGASLNPHDIKEGDDVYFECNIRANPKAYRLAWFHAGRELQHNVSAGVILSDQSLVLQGVTRASAGEYACMAANAEGKGTSNSVPLNVMYAPTCRSAREELHGAGRHDTVTLRCEVDAHPPAVAFHWTFNNSGESSEVPSSKFSSHGATSTLNYTPSSDMDFGTLACWGSNAVGRQRTPCVFQVVAAGRPFPPSNCSLTNHTSEWVRVECLENFDGGLPQGFQLELLELPYLVPKYNVNVTRGPPVMEWQGSLEQSAAYQVRVYAINAKGRSDPVVLQELRFKGVAKYTGAHLTKPGVVKQ</sequence>
<organism evidence="6 7">
    <name type="scientific">Frankliniella fusca</name>
    <dbReference type="NCBI Taxonomy" id="407009"/>
    <lineage>
        <taxon>Eukaryota</taxon>
        <taxon>Metazoa</taxon>
        <taxon>Ecdysozoa</taxon>
        <taxon>Arthropoda</taxon>
        <taxon>Hexapoda</taxon>
        <taxon>Insecta</taxon>
        <taxon>Pterygota</taxon>
        <taxon>Neoptera</taxon>
        <taxon>Paraneoptera</taxon>
        <taxon>Thysanoptera</taxon>
        <taxon>Terebrantia</taxon>
        <taxon>Thripoidea</taxon>
        <taxon>Thripidae</taxon>
        <taxon>Frankliniella</taxon>
    </lineage>
</organism>
<dbReference type="InterPro" id="IPR003598">
    <property type="entry name" value="Ig_sub2"/>
</dbReference>
<dbReference type="InterPro" id="IPR007110">
    <property type="entry name" value="Ig-like_dom"/>
</dbReference>
<comment type="subcellular location">
    <subcellularLocation>
        <location evidence="1">Membrane</location>
        <topology evidence="1">Single-pass membrane protein</topology>
    </subcellularLocation>
</comment>
<feature type="domain" description="Ig-like" evidence="4">
    <location>
        <begin position="319"/>
        <end position="394"/>
    </location>
</feature>
<dbReference type="SUPFAM" id="SSF48726">
    <property type="entry name" value="Immunoglobulin"/>
    <property type="match status" value="4"/>
</dbReference>
<dbReference type="Pfam" id="PF13927">
    <property type="entry name" value="Ig_3"/>
    <property type="match status" value="2"/>
</dbReference>
<accession>A0AAE1LM89</accession>
<dbReference type="InterPro" id="IPR003961">
    <property type="entry name" value="FN3_dom"/>
</dbReference>